<dbReference type="EMBL" id="JAEQMY010000012">
    <property type="protein sequence ID" value="MBL0404467.1"/>
    <property type="molecule type" value="Genomic_DNA"/>
</dbReference>
<dbReference type="Proteomes" id="UP000605848">
    <property type="component" value="Unassembled WGS sequence"/>
</dbReference>
<protein>
    <submittedName>
        <fullName evidence="1">Uncharacterized protein</fullName>
    </submittedName>
</protein>
<dbReference type="AlphaFoldDB" id="A0A936Z8E1"/>
<evidence type="ECO:0000313" key="2">
    <source>
        <dbReference type="Proteomes" id="UP000605848"/>
    </source>
</evidence>
<name>A0A936Z8E1_9HYPH</name>
<reference evidence="1" key="1">
    <citation type="submission" date="2021-01" db="EMBL/GenBank/DDBJ databases">
        <title>Microvirga sp.</title>
        <authorList>
            <person name="Kim M.K."/>
        </authorList>
    </citation>
    <scope>NUCLEOTIDE SEQUENCE</scope>
    <source>
        <strain evidence="1">5420S-16</strain>
    </source>
</reference>
<proteinExistence type="predicted"/>
<organism evidence="1 2">
    <name type="scientific">Microvirga aerilata</name>
    <dbReference type="NCBI Taxonomy" id="670292"/>
    <lineage>
        <taxon>Bacteria</taxon>
        <taxon>Pseudomonadati</taxon>
        <taxon>Pseudomonadota</taxon>
        <taxon>Alphaproteobacteria</taxon>
        <taxon>Hyphomicrobiales</taxon>
        <taxon>Methylobacteriaceae</taxon>
        <taxon>Microvirga</taxon>
    </lineage>
</organism>
<sequence length="438" mass="48101">MPNDIAIWKGPEGHVVPQSARSAKQILAYAQQLTPRDAQHIVKAFQSGSYEMVSGYVLKKSLAALKKQLAELGMEFIGEMLGRPDITEKSVPSAVITDFEAINLARELGVMNSTDAKRMMQTLEMLSHFEELAPEEAQEVEMSKEEAIICLRTCVQSVLGRADSAVSLQFVSFRSALESKTFKKDDIEVVKLIDSPYFFQRTTLSVLLAGLKTKTGAQFEHLVGNTAVIIPVLWPSLKGPERWSVGQSYAEVVSAGMAAAAKGLKTALLAVKGFDYVPESLRSSTFTAAANAVLAAHAGFQNFYNEPAAISALARLGTTIPWPAFPNCMSAVMAVALGNMYGVAFAAQPDAHALLDRLSDNQWDYYLNECLPRDRLIVQKLEADNPRQRWIEIASKYNLQDRNIKDQNVKKLVKASVEKKPSSIKAFAETIIKAIETP</sequence>
<dbReference type="RefSeq" id="WP_202059172.1">
    <property type="nucleotide sequence ID" value="NZ_JAEQMY010000012.1"/>
</dbReference>
<comment type="caution">
    <text evidence="1">The sequence shown here is derived from an EMBL/GenBank/DDBJ whole genome shotgun (WGS) entry which is preliminary data.</text>
</comment>
<gene>
    <name evidence="1" type="ORF">JKG68_10860</name>
</gene>
<accession>A0A936Z8E1</accession>
<evidence type="ECO:0000313" key="1">
    <source>
        <dbReference type="EMBL" id="MBL0404467.1"/>
    </source>
</evidence>
<keyword evidence="2" id="KW-1185">Reference proteome</keyword>